<sequence length="212" mass="22824">MAQTALPAAALVRPGQVPLVYLDANVLLPQYLRSVFLDLADAGLIRVYWGRQVLEEVGRNLVQSAFGKTARQAVRLLRTITQAFPDALVLGSEPLEPHFARSTDPKDAHVAAGALKLSQAVYAGQPVVLVTSNTKHLPQSAFDGTQVRSARPGAFLVALLAAQPQVATVLAAMLTRFRKPTVSQEDFLMILDHAGCSMFATALAKHWGFKAV</sequence>
<accession>A0A261S3Y7</accession>
<proteinExistence type="predicted"/>
<keyword evidence="3" id="KW-1185">Reference proteome</keyword>
<evidence type="ECO:0000259" key="1">
    <source>
        <dbReference type="Pfam" id="PF26343"/>
    </source>
</evidence>
<dbReference type="RefSeq" id="WP_094856277.1">
    <property type="nucleotide sequence ID" value="NZ_NEVM01000005.1"/>
</dbReference>
<dbReference type="Pfam" id="PF26343">
    <property type="entry name" value="VapC50_C"/>
    <property type="match status" value="1"/>
</dbReference>
<reference evidence="3" key="1">
    <citation type="submission" date="2017-05" db="EMBL/GenBank/DDBJ databases">
        <title>Complete and WGS of Bordetella genogroups.</title>
        <authorList>
            <person name="Spilker T."/>
            <person name="Lipuma J."/>
        </authorList>
    </citation>
    <scope>NUCLEOTIDE SEQUENCE [LARGE SCALE GENOMIC DNA]</scope>
    <source>
        <strain evidence="3">AU16122</strain>
    </source>
</reference>
<protein>
    <recommendedName>
        <fullName evidence="1">VapC50 C-terminal domain-containing protein</fullName>
    </recommendedName>
</protein>
<feature type="domain" description="VapC50 C-terminal" evidence="1">
    <location>
        <begin position="152"/>
        <end position="204"/>
    </location>
</feature>
<dbReference type="OrthoDB" id="9152690at2"/>
<comment type="caution">
    <text evidence="2">The sequence shown here is derived from an EMBL/GenBank/DDBJ whole genome shotgun (WGS) entry which is preliminary data.</text>
</comment>
<dbReference type="Proteomes" id="UP000216020">
    <property type="component" value="Unassembled WGS sequence"/>
</dbReference>
<organism evidence="2 3">
    <name type="scientific">Bordetella genomosp. 10</name>
    <dbReference type="NCBI Taxonomy" id="1416804"/>
    <lineage>
        <taxon>Bacteria</taxon>
        <taxon>Pseudomonadati</taxon>
        <taxon>Pseudomonadota</taxon>
        <taxon>Betaproteobacteria</taxon>
        <taxon>Burkholderiales</taxon>
        <taxon>Alcaligenaceae</taxon>
        <taxon>Bordetella</taxon>
    </lineage>
</organism>
<dbReference type="EMBL" id="NEVM01000005">
    <property type="protein sequence ID" value="OZI31871.1"/>
    <property type="molecule type" value="Genomic_DNA"/>
</dbReference>
<evidence type="ECO:0000313" key="2">
    <source>
        <dbReference type="EMBL" id="OZI31871.1"/>
    </source>
</evidence>
<dbReference type="AlphaFoldDB" id="A0A261S3Y7"/>
<dbReference type="InterPro" id="IPR058652">
    <property type="entry name" value="VapC50_C"/>
</dbReference>
<gene>
    <name evidence="2" type="ORF">CAL29_28850</name>
</gene>
<evidence type="ECO:0000313" key="3">
    <source>
        <dbReference type="Proteomes" id="UP000216020"/>
    </source>
</evidence>
<name>A0A261S3Y7_9BORD</name>